<dbReference type="InterPro" id="IPR006757">
    <property type="entry name" value="OGF_rcpt"/>
</dbReference>
<evidence type="ECO:0000259" key="2">
    <source>
        <dbReference type="Pfam" id="PF04664"/>
    </source>
</evidence>
<organism evidence="3 4">
    <name type="scientific">Cyprinodon variegatus</name>
    <name type="common">Sheepshead minnow</name>
    <dbReference type="NCBI Taxonomy" id="28743"/>
    <lineage>
        <taxon>Eukaryota</taxon>
        <taxon>Metazoa</taxon>
        <taxon>Chordata</taxon>
        <taxon>Craniata</taxon>
        <taxon>Vertebrata</taxon>
        <taxon>Euteleostomi</taxon>
        <taxon>Actinopterygii</taxon>
        <taxon>Neopterygii</taxon>
        <taxon>Teleostei</taxon>
        <taxon>Neoteleostei</taxon>
        <taxon>Acanthomorphata</taxon>
        <taxon>Ovalentaria</taxon>
        <taxon>Atherinomorphae</taxon>
        <taxon>Cyprinodontiformes</taxon>
        <taxon>Cyprinodontidae</taxon>
        <taxon>Cyprinodon</taxon>
    </lineage>
</organism>
<dbReference type="GeneTree" id="ENSGT00390000018730"/>
<dbReference type="Proteomes" id="UP000265020">
    <property type="component" value="Unassembled WGS sequence"/>
</dbReference>
<dbReference type="AlphaFoldDB" id="A0A3Q2CMN6"/>
<feature type="domain" description="Opioid growth factor receptor (OGFr) conserved" evidence="2">
    <location>
        <begin position="48"/>
        <end position="234"/>
    </location>
</feature>
<reference evidence="3" key="1">
    <citation type="submission" date="2025-08" db="UniProtKB">
        <authorList>
            <consortium name="Ensembl"/>
        </authorList>
    </citation>
    <scope>IDENTIFICATION</scope>
</reference>
<evidence type="ECO:0000313" key="3">
    <source>
        <dbReference type="Ensembl" id="ENSCVAP00000006653.1"/>
    </source>
</evidence>
<comment type="similarity">
    <text evidence="1">Belongs to the opioid growth factor receptor family.</text>
</comment>
<dbReference type="OMA" id="SITEFHE"/>
<dbReference type="InterPro" id="IPR039574">
    <property type="entry name" value="OGFr"/>
</dbReference>
<keyword evidence="4" id="KW-1185">Reference proteome</keyword>
<dbReference type="GO" id="GO:0140625">
    <property type="term" value="F:opioid growth factor receptor activity"/>
    <property type="evidence" value="ECO:0007669"/>
    <property type="project" value="InterPro"/>
</dbReference>
<evidence type="ECO:0000313" key="4">
    <source>
        <dbReference type="Proteomes" id="UP000265020"/>
    </source>
</evidence>
<accession>A0A3Q2CMN6</accession>
<dbReference type="Ensembl" id="ENSCVAT00000004631.1">
    <property type="protein sequence ID" value="ENSCVAP00000006653.1"/>
    <property type="gene ID" value="ENSCVAG00000008242.1"/>
</dbReference>
<proteinExistence type="inferred from homology"/>
<dbReference type="Pfam" id="PF04664">
    <property type="entry name" value="OGFr_N"/>
    <property type="match status" value="1"/>
</dbReference>
<name>A0A3Q2CMN6_CYPVA</name>
<protein>
    <recommendedName>
        <fullName evidence="2">Opioid growth factor receptor (OGFr) conserved domain-containing protein</fullName>
    </recommendedName>
</protein>
<reference evidence="3" key="2">
    <citation type="submission" date="2025-09" db="UniProtKB">
        <authorList>
            <consortium name="Ensembl"/>
        </authorList>
    </citation>
    <scope>IDENTIFICATION</scope>
</reference>
<dbReference type="PANTHER" id="PTHR14015:SF1">
    <property type="entry name" value="OPIOID GROWTH FACTOR RECEPTOR"/>
    <property type="match status" value="1"/>
</dbReference>
<evidence type="ECO:0000256" key="1">
    <source>
        <dbReference type="ARBA" id="ARBA00010365"/>
    </source>
</evidence>
<sequence>MSWNIESSNLLNLQPEIKEEDDFAGDEYRVDRADEFYCGYDSTWETKEKESVKINEFHQYWYGKYEKLERVHTFIQWLFPLQEPGMNYQAKTLTKEEIQEFLDSEKAKQNLLRSYKLMLDFYGIELKDEKTGDVQRASNWRERFQNLNCHKHNNLPITRILKCLGTLGYPKFQYPLVRFFLEETLVKGELPNVKDSALSYFVFAVLSKQERRKLLRFAFQHYEPKEEFVWCPKKVQNVWLGHRVEQNCMRNGRVGATFQERFKAKKGFCDTS</sequence>
<dbReference type="GO" id="GO:0016020">
    <property type="term" value="C:membrane"/>
    <property type="evidence" value="ECO:0007669"/>
    <property type="project" value="InterPro"/>
</dbReference>
<dbReference type="PANTHER" id="PTHR14015">
    <property type="entry name" value="OPIOID GROWTH FACTOR RECEPTOR OGFR ZETA-TYPE OPIOID RECEPTOR"/>
    <property type="match status" value="1"/>
</dbReference>